<name>D4BGZ3_9ENTR</name>
<organism evidence="1 2">
    <name type="scientific">Citrobacter youngae ATCC 29220</name>
    <dbReference type="NCBI Taxonomy" id="500640"/>
    <lineage>
        <taxon>Bacteria</taxon>
        <taxon>Pseudomonadati</taxon>
        <taxon>Pseudomonadota</taxon>
        <taxon>Gammaproteobacteria</taxon>
        <taxon>Enterobacterales</taxon>
        <taxon>Enterobacteriaceae</taxon>
        <taxon>Citrobacter</taxon>
        <taxon>Citrobacter freundii complex</taxon>
    </lineage>
</organism>
<dbReference type="Proteomes" id="UP000003880">
    <property type="component" value="Unassembled WGS sequence"/>
</dbReference>
<dbReference type="AlphaFoldDB" id="D4BGZ3"/>
<gene>
    <name evidence="1" type="ORF">CIT292_09801</name>
</gene>
<dbReference type="EMBL" id="ABWL02000021">
    <property type="protein sequence ID" value="EFE06744.1"/>
    <property type="molecule type" value="Genomic_DNA"/>
</dbReference>
<protein>
    <submittedName>
        <fullName evidence="1">Uncharacterized protein</fullName>
    </submittedName>
</protein>
<reference evidence="1 2" key="1">
    <citation type="submission" date="2010-02" db="EMBL/GenBank/DDBJ databases">
        <authorList>
            <person name="Weinstock G."/>
            <person name="Sodergren E."/>
            <person name="Clifton S."/>
            <person name="Fulton L."/>
            <person name="Fulton B."/>
            <person name="Courtney L."/>
            <person name="Fronick C."/>
            <person name="Harrison M."/>
            <person name="Strong C."/>
            <person name="Farmer C."/>
            <person name="Delahaunty K."/>
            <person name="Markovic C."/>
            <person name="Hall O."/>
            <person name="Minx P."/>
            <person name="Tomlinson C."/>
            <person name="Mitreva M."/>
            <person name="Nelson J."/>
            <person name="Hou S."/>
            <person name="Wollam A."/>
            <person name="Pepin K.H."/>
            <person name="Johnson M."/>
            <person name="Bhonagiri V."/>
            <person name="Zhang X."/>
            <person name="Suruliraj S."/>
            <person name="Warren W."/>
            <person name="Chinwalla A."/>
            <person name="Mardis E.R."/>
            <person name="Wilson R.K."/>
        </authorList>
    </citation>
    <scope>NUCLEOTIDE SEQUENCE [LARGE SCALE GENOMIC DNA]</scope>
    <source>
        <strain evidence="1 2">ATCC 29220</strain>
    </source>
</reference>
<evidence type="ECO:0000313" key="2">
    <source>
        <dbReference type="Proteomes" id="UP000003880"/>
    </source>
</evidence>
<comment type="caution">
    <text evidence="1">The sequence shown here is derived from an EMBL/GenBank/DDBJ whole genome shotgun (WGS) entry which is preliminary data.</text>
</comment>
<evidence type="ECO:0000313" key="1">
    <source>
        <dbReference type="EMBL" id="EFE06744.1"/>
    </source>
</evidence>
<dbReference type="HOGENOM" id="CLU_3005896_0_0_6"/>
<sequence length="56" mass="6527">MKIFTIFIFINENYHQNPGSRSYFFKMTGISPLLSATLIAEKRIKDFACQKMKTCC</sequence>
<proteinExistence type="predicted"/>
<accession>D4BGZ3</accession>